<accession>A0ABR9UXA9</accession>
<dbReference type="RefSeq" id="WP_193934348.1">
    <property type="nucleotide sequence ID" value="NZ_CAWPMZ010000114.1"/>
</dbReference>
<reference evidence="2 3" key="1">
    <citation type="submission" date="2020-10" db="EMBL/GenBank/DDBJ databases">
        <authorList>
            <person name="Castelo-Branco R."/>
            <person name="Eusebio N."/>
            <person name="Adriana R."/>
            <person name="Vieira A."/>
            <person name="Brugerolle De Fraissinette N."/>
            <person name="Rezende De Castro R."/>
            <person name="Schneider M.P."/>
            <person name="Vasconcelos V."/>
            <person name="Leao P.N."/>
        </authorList>
    </citation>
    <scope>NUCLEOTIDE SEQUENCE [LARGE SCALE GENOMIC DNA]</scope>
    <source>
        <strain evidence="2 3">LEGE 06123</strain>
    </source>
</reference>
<dbReference type="SUPFAM" id="SSF53474">
    <property type="entry name" value="alpha/beta-Hydrolases"/>
    <property type="match status" value="1"/>
</dbReference>
<keyword evidence="3" id="KW-1185">Reference proteome</keyword>
<gene>
    <name evidence="2" type="ORF">IQ230_21850</name>
</gene>
<keyword evidence="2" id="KW-0378">Hydrolase</keyword>
<evidence type="ECO:0000313" key="2">
    <source>
        <dbReference type="EMBL" id="MBE9192946.1"/>
    </source>
</evidence>
<dbReference type="GO" id="GO:0016787">
    <property type="term" value="F:hydrolase activity"/>
    <property type="evidence" value="ECO:0007669"/>
    <property type="project" value="UniProtKB-KW"/>
</dbReference>
<dbReference type="InterPro" id="IPR022742">
    <property type="entry name" value="Hydrolase_4"/>
</dbReference>
<comment type="caution">
    <text evidence="2">The sequence shown here is derived from an EMBL/GenBank/DDBJ whole genome shotgun (WGS) entry which is preliminary data.</text>
</comment>
<dbReference type="EMBL" id="JADEWN010000071">
    <property type="protein sequence ID" value="MBE9192946.1"/>
    <property type="molecule type" value="Genomic_DNA"/>
</dbReference>
<organism evidence="2 3">
    <name type="scientific">Gloeocapsopsis crepidinum LEGE 06123</name>
    <dbReference type="NCBI Taxonomy" id="588587"/>
    <lineage>
        <taxon>Bacteria</taxon>
        <taxon>Bacillati</taxon>
        <taxon>Cyanobacteriota</taxon>
        <taxon>Cyanophyceae</taxon>
        <taxon>Oscillatoriophycideae</taxon>
        <taxon>Chroococcales</taxon>
        <taxon>Chroococcaceae</taxon>
        <taxon>Gloeocapsopsis</taxon>
    </lineage>
</organism>
<feature type="domain" description="Serine aminopeptidase S33" evidence="1">
    <location>
        <begin position="52"/>
        <end position="113"/>
    </location>
</feature>
<dbReference type="InterPro" id="IPR029058">
    <property type="entry name" value="AB_hydrolase_fold"/>
</dbReference>
<protein>
    <submittedName>
        <fullName evidence="2">Alpha/beta hydrolase</fullName>
    </submittedName>
</protein>
<dbReference type="Pfam" id="PF12146">
    <property type="entry name" value="Hydrolase_4"/>
    <property type="match status" value="1"/>
</dbReference>
<dbReference type="PANTHER" id="PTHR37946">
    <property type="entry name" value="SLL1969 PROTEIN"/>
    <property type="match status" value="1"/>
</dbReference>
<sequence length="303" mass="33172">MVTGKPDFILYAQHGWADTGKAIASLANRLATPKTLIIAPSLGFVNTWLRIEPLIEAVEKIAIETNSRYPDTPIRIIGHSMGGLIWLEVLNRHPAWWSRVESLVLVASPVGGADLARMFDPLSLGVGIAGDLGKNRRGIAEAIAKEIPTLSIAGDFDNGSDGTIPIGSTKFRNAQFVLLPGLSHAIMRHHSEVATVIKDFWASEKTLTSIPDPDLTDLLIDRLQLVSGITDAHHRDFTKAQVCFTLENGVSICTWKNSLGIDHVFVSCPEGKCLYSGFVGWLHSENLRQTIQEIAREFTKKTS</sequence>
<evidence type="ECO:0000313" key="3">
    <source>
        <dbReference type="Proteomes" id="UP000651156"/>
    </source>
</evidence>
<evidence type="ECO:0000259" key="1">
    <source>
        <dbReference type="Pfam" id="PF12146"/>
    </source>
</evidence>
<dbReference type="PANTHER" id="PTHR37946:SF1">
    <property type="entry name" value="SLL1969 PROTEIN"/>
    <property type="match status" value="1"/>
</dbReference>
<dbReference type="Gene3D" id="3.40.50.1820">
    <property type="entry name" value="alpha/beta hydrolase"/>
    <property type="match status" value="1"/>
</dbReference>
<dbReference type="Proteomes" id="UP000651156">
    <property type="component" value="Unassembled WGS sequence"/>
</dbReference>
<name>A0ABR9UXA9_9CHRO</name>
<proteinExistence type="predicted"/>